<evidence type="ECO:0000256" key="4">
    <source>
        <dbReference type="SAM" id="Phobius"/>
    </source>
</evidence>
<feature type="transmembrane region" description="Helical" evidence="4">
    <location>
        <begin position="217"/>
        <end position="239"/>
    </location>
</feature>
<comment type="caution">
    <text evidence="6">The sequence shown here is derived from an EMBL/GenBank/DDBJ whole genome shotgun (WGS) entry which is preliminary data.</text>
</comment>
<feature type="transmembrane region" description="Helical" evidence="4">
    <location>
        <begin position="306"/>
        <end position="333"/>
    </location>
</feature>
<proteinExistence type="predicted"/>
<dbReference type="SUPFAM" id="SSF103473">
    <property type="entry name" value="MFS general substrate transporter"/>
    <property type="match status" value="1"/>
</dbReference>
<accession>A0A317DX52</accession>
<dbReference type="InterPro" id="IPR020846">
    <property type="entry name" value="MFS_dom"/>
</dbReference>
<feature type="transmembrane region" description="Helical" evidence="4">
    <location>
        <begin position="138"/>
        <end position="157"/>
    </location>
</feature>
<evidence type="ECO:0000256" key="3">
    <source>
        <dbReference type="ARBA" id="ARBA00023136"/>
    </source>
</evidence>
<dbReference type="PANTHER" id="PTHR23534">
    <property type="entry name" value="MFS PERMEASE"/>
    <property type="match status" value="1"/>
</dbReference>
<dbReference type="Gene3D" id="1.20.1250.20">
    <property type="entry name" value="MFS general substrate transporter like domains"/>
    <property type="match status" value="1"/>
</dbReference>
<evidence type="ECO:0000313" key="7">
    <source>
        <dbReference type="Proteomes" id="UP000245461"/>
    </source>
</evidence>
<dbReference type="InterPro" id="IPR036259">
    <property type="entry name" value="MFS_trans_sf"/>
</dbReference>
<sequence>MATGFQPLERRNVVLLGLGQAFYGTGTTILFTLNGLVGHMLADDKSLATLPVTAVMVGAALSTLPASLVHKHLGRRPAFVLGALAGVAGGIGYGLGILWGSFWLFVAAALVTGWYYANAQFYRFAAAEATGTEHRARAISLVMAGGVAAALAGPELVKFTKDMVLGLPFVGAYVVVILLGLASMVLLSGLRLPDLAPEERHASGRPLIEILRQPRMIAALATGIAAYASMSLVMTATPIAMVACSLTVEDAAFVIQWHSLAMFLPSFFTGRLIERLGVTRVIGAGLALILGCSAVALSGVSLEQFWVALVLIGLGWNFAFVGATSLVTTCYTPAERAKTQAANDLLVFGVVSMASFMSGVVLNWTGWHGVPIAALPLALIALCALPLAARGTKAPTPVPAVPPHACCCGGGCGHAD</sequence>
<evidence type="ECO:0000256" key="1">
    <source>
        <dbReference type="ARBA" id="ARBA00022692"/>
    </source>
</evidence>
<dbReference type="EMBL" id="QGLE01000012">
    <property type="protein sequence ID" value="PWR19327.1"/>
    <property type="molecule type" value="Genomic_DNA"/>
</dbReference>
<feature type="transmembrane region" description="Helical" evidence="4">
    <location>
        <begin position="169"/>
        <end position="190"/>
    </location>
</feature>
<feature type="transmembrane region" description="Helical" evidence="4">
    <location>
        <begin position="48"/>
        <end position="66"/>
    </location>
</feature>
<protein>
    <submittedName>
        <fullName evidence="6">MFS transporter</fullName>
    </submittedName>
</protein>
<evidence type="ECO:0000313" key="6">
    <source>
        <dbReference type="EMBL" id="PWR19327.1"/>
    </source>
</evidence>
<dbReference type="Proteomes" id="UP000245461">
    <property type="component" value="Unassembled WGS sequence"/>
</dbReference>
<dbReference type="PANTHER" id="PTHR23534:SF1">
    <property type="entry name" value="MAJOR FACILITATOR SUPERFAMILY PROTEIN"/>
    <property type="match status" value="1"/>
</dbReference>
<dbReference type="PROSITE" id="PS50850">
    <property type="entry name" value="MFS"/>
    <property type="match status" value="1"/>
</dbReference>
<evidence type="ECO:0000256" key="2">
    <source>
        <dbReference type="ARBA" id="ARBA00022989"/>
    </source>
</evidence>
<dbReference type="OrthoDB" id="8558006at2"/>
<feature type="transmembrane region" description="Helical" evidence="4">
    <location>
        <begin position="281"/>
        <end position="300"/>
    </location>
</feature>
<dbReference type="AlphaFoldDB" id="A0A317DX52"/>
<name>A0A317DX52_9PROT</name>
<keyword evidence="3 4" id="KW-0472">Membrane</keyword>
<keyword evidence="7" id="KW-1185">Reference proteome</keyword>
<dbReference type="Pfam" id="PF07690">
    <property type="entry name" value="MFS_1"/>
    <property type="match status" value="1"/>
</dbReference>
<reference evidence="6 7" key="1">
    <citation type="submission" date="2018-05" db="EMBL/GenBank/DDBJ databases">
        <title>Zavarzinia sp. HR-AS.</title>
        <authorList>
            <person name="Lee Y."/>
            <person name="Jeon C.O."/>
        </authorList>
    </citation>
    <scope>NUCLEOTIDE SEQUENCE [LARGE SCALE GENOMIC DNA]</scope>
    <source>
        <strain evidence="6 7">HR-AS</strain>
    </source>
</reference>
<feature type="transmembrane region" description="Helical" evidence="4">
    <location>
        <begin position="370"/>
        <end position="389"/>
    </location>
</feature>
<feature type="transmembrane region" description="Helical" evidence="4">
    <location>
        <begin position="21"/>
        <end position="42"/>
    </location>
</feature>
<gene>
    <name evidence="6" type="ORF">DKG74_17795</name>
</gene>
<dbReference type="GO" id="GO:0022857">
    <property type="term" value="F:transmembrane transporter activity"/>
    <property type="evidence" value="ECO:0007669"/>
    <property type="project" value="InterPro"/>
</dbReference>
<organism evidence="6 7">
    <name type="scientific">Zavarzinia aquatilis</name>
    <dbReference type="NCBI Taxonomy" id="2211142"/>
    <lineage>
        <taxon>Bacteria</taxon>
        <taxon>Pseudomonadati</taxon>
        <taxon>Pseudomonadota</taxon>
        <taxon>Alphaproteobacteria</taxon>
        <taxon>Rhodospirillales</taxon>
        <taxon>Zavarziniaceae</taxon>
        <taxon>Zavarzinia</taxon>
    </lineage>
</organism>
<dbReference type="RefSeq" id="WP_109907526.1">
    <property type="nucleotide sequence ID" value="NZ_QGLE01000012.1"/>
</dbReference>
<feature type="transmembrane region" description="Helical" evidence="4">
    <location>
        <begin position="251"/>
        <end position="269"/>
    </location>
</feature>
<keyword evidence="1 4" id="KW-0812">Transmembrane</keyword>
<feature type="transmembrane region" description="Helical" evidence="4">
    <location>
        <begin position="345"/>
        <end position="364"/>
    </location>
</feature>
<dbReference type="InterPro" id="IPR011701">
    <property type="entry name" value="MFS"/>
</dbReference>
<feature type="domain" description="Major facilitator superfamily (MFS) profile" evidence="5">
    <location>
        <begin position="215"/>
        <end position="416"/>
    </location>
</feature>
<feature type="transmembrane region" description="Helical" evidence="4">
    <location>
        <begin position="78"/>
        <end position="95"/>
    </location>
</feature>
<keyword evidence="2 4" id="KW-1133">Transmembrane helix</keyword>
<feature type="transmembrane region" description="Helical" evidence="4">
    <location>
        <begin position="101"/>
        <end position="117"/>
    </location>
</feature>
<evidence type="ECO:0000259" key="5">
    <source>
        <dbReference type="PROSITE" id="PS50850"/>
    </source>
</evidence>